<feature type="compositionally biased region" description="Low complexity" evidence="1">
    <location>
        <begin position="7"/>
        <end position="16"/>
    </location>
</feature>
<protein>
    <submittedName>
        <fullName evidence="2">Uncharacterized protein</fullName>
    </submittedName>
</protein>
<evidence type="ECO:0000313" key="3">
    <source>
        <dbReference type="Proteomes" id="UP000507245"/>
    </source>
</evidence>
<organism evidence="2 3">
    <name type="scientific">Prunus armeniaca</name>
    <name type="common">Apricot</name>
    <name type="synonym">Armeniaca vulgaris</name>
    <dbReference type="NCBI Taxonomy" id="36596"/>
    <lineage>
        <taxon>Eukaryota</taxon>
        <taxon>Viridiplantae</taxon>
        <taxon>Streptophyta</taxon>
        <taxon>Embryophyta</taxon>
        <taxon>Tracheophyta</taxon>
        <taxon>Spermatophyta</taxon>
        <taxon>Magnoliopsida</taxon>
        <taxon>eudicotyledons</taxon>
        <taxon>Gunneridae</taxon>
        <taxon>Pentapetalae</taxon>
        <taxon>rosids</taxon>
        <taxon>fabids</taxon>
        <taxon>Rosales</taxon>
        <taxon>Rosaceae</taxon>
        <taxon>Amygdaloideae</taxon>
        <taxon>Amygdaleae</taxon>
        <taxon>Prunus</taxon>
    </lineage>
</organism>
<sequence length="92" mass="9887">MSESDQEQSSPEPLSPRTAAIRAGLRNYSSSSADSKSSESEGSSTMAKIPNNNNNVEGGGALVVQPRKPLREFSIPKVTDQTFVHRLSSTHI</sequence>
<keyword evidence="3" id="KW-1185">Reference proteome</keyword>
<dbReference type="EMBL" id="CAEKKB010000004">
    <property type="protein sequence ID" value="CAB4308769.1"/>
    <property type="molecule type" value="Genomic_DNA"/>
</dbReference>
<evidence type="ECO:0000313" key="2">
    <source>
        <dbReference type="EMBL" id="CAB4308769.1"/>
    </source>
</evidence>
<dbReference type="AlphaFoldDB" id="A0A6J5X4K4"/>
<feature type="region of interest" description="Disordered" evidence="1">
    <location>
        <begin position="1"/>
        <end position="63"/>
    </location>
</feature>
<feature type="compositionally biased region" description="Low complexity" evidence="1">
    <location>
        <begin position="29"/>
        <end position="44"/>
    </location>
</feature>
<gene>
    <name evidence="2" type="ORF">ORAREDHAP_LOCUS28664</name>
</gene>
<evidence type="ECO:0000256" key="1">
    <source>
        <dbReference type="SAM" id="MobiDB-lite"/>
    </source>
</evidence>
<dbReference type="Proteomes" id="UP000507245">
    <property type="component" value="Unassembled WGS sequence"/>
</dbReference>
<accession>A0A6J5X4K4</accession>
<proteinExistence type="predicted"/>
<name>A0A6J5X4K4_PRUAR</name>
<reference evidence="3" key="1">
    <citation type="journal article" date="2020" name="Genome Biol.">
        <title>Gamete binning: chromosome-level and haplotype-resolved genome assembly enabled by high-throughput single-cell sequencing of gamete genomes.</title>
        <authorList>
            <person name="Campoy J.A."/>
            <person name="Sun H."/>
            <person name="Goel M."/>
            <person name="Jiao W.-B."/>
            <person name="Folz-Donahue K."/>
            <person name="Wang N."/>
            <person name="Rubio M."/>
            <person name="Liu C."/>
            <person name="Kukat C."/>
            <person name="Ruiz D."/>
            <person name="Huettel B."/>
            <person name="Schneeberger K."/>
        </authorList>
    </citation>
    <scope>NUCLEOTIDE SEQUENCE [LARGE SCALE GENOMIC DNA]</scope>
    <source>
        <strain evidence="3">cv. Rojo Pasion</strain>
    </source>
</reference>